<dbReference type="GO" id="GO:0045944">
    <property type="term" value="P:positive regulation of transcription by RNA polymerase II"/>
    <property type="evidence" value="ECO:0007669"/>
    <property type="project" value="TreeGrafter"/>
</dbReference>
<dbReference type="GO" id="GO:0051321">
    <property type="term" value="P:meiotic cell cycle"/>
    <property type="evidence" value="ECO:0007669"/>
    <property type="project" value="TreeGrafter"/>
</dbReference>
<dbReference type="FunFam" id="2.60.40.1390:FF:000007">
    <property type="entry name" value="p53-like transcription factor"/>
    <property type="match status" value="1"/>
</dbReference>
<evidence type="ECO:0000313" key="5">
    <source>
        <dbReference type="EMBL" id="CBX99838.1"/>
    </source>
</evidence>
<evidence type="ECO:0000259" key="4">
    <source>
        <dbReference type="PROSITE" id="PS51517"/>
    </source>
</evidence>
<evidence type="ECO:0000256" key="2">
    <source>
        <dbReference type="PROSITE-ProRule" id="PRU00850"/>
    </source>
</evidence>
<feature type="region of interest" description="Disordered" evidence="3">
    <location>
        <begin position="72"/>
        <end position="144"/>
    </location>
</feature>
<feature type="region of interest" description="Disordered" evidence="3">
    <location>
        <begin position="577"/>
        <end position="643"/>
    </location>
</feature>
<dbReference type="SUPFAM" id="SSF49417">
    <property type="entry name" value="p53-like transcription factors"/>
    <property type="match status" value="1"/>
</dbReference>
<feature type="DNA-binding region" description="NDT80" evidence="2">
    <location>
        <begin position="264"/>
        <end position="498"/>
    </location>
</feature>
<feature type="compositionally biased region" description="Polar residues" evidence="3">
    <location>
        <begin position="505"/>
        <end position="542"/>
    </location>
</feature>
<dbReference type="OMA" id="MRYIMTD"/>
<dbReference type="InterPro" id="IPR052605">
    <property type="entry name" value="Fungal_trans_regulator"/>
</dbReference>
<dbReference type="InterPro" id="IPR024061">
    <property type="entry name" value="NDT80_DNA-bd_dom"/>
</dbReference>
<dbReference type="PANTHER" id="PTHR35144:SF1">
    <property type="entry name" value="PROTEIN PACG"/>
    <property type="match status" value="1"/>
</dbReference>
<evidence type="ECO:0000256" key="1">
    <source>
        <dbReference type="ARBA" id="ARBA00023125"/>
    </source>
</evidence>
<dbReference type="Gene3D" id="2.60.40.1390">
    <property type="entry name" value="NDT80 DNA-binding domain"/>
    <property type="match status" value="1"/>
</dbReference>
<dbReference type="InParanoid" id="E5A893"/>
<evidence type="ECO:0000313" key="6">
    <source>
        <dbReference type="Proteomes" id="UP000002668"/>
    </source>
</evidence>
<dbReference type="STRING" id="985895.E5A893"/>
<feature type="region of interest" description="Disordered" evidence="3">
    <location>
        <begin position="398"/>
        <end position="422"/>
    </location>
</feature>
<feature type="compositionally biased region" description="Pro residues" evidence="3">
    <location>
        <begin position="109"/>
        <end position="122"/>
    </location>
</feature>
<dbReference type="GO" id="GO:0003677">
    <property type="term" value="F:DNA binding"/>
    <property type="evidence" value="ECO:0007669"/>
    <property type="project" value="UniProtKB-KW"/>
</dbReference>
<dbReference type="Proteomes" id="UP000002668">
    <property type="component" value="Genome"/>
</dbReference>
<dbReference type="GO" id="GO:0003700">
    <property type="term" value="F:DNA-binding transcription factor activity"/>
    <property type="evidence" value="ECO:0007669"/>
    <property type="project" value="UniProtKB-UniRule"/>
</dbReference>
<dbReference type="Pfam" id="PF05224">
    <property type="entry name" value="NDT80_PhoG"/>
    <property type="match status" value="1"/>
</dbReference>
<protein>
    <recommendedName>
        <fullName evidence="4">NDT80 domain-containing protein</fullName>
    </recommendedName>
</protein>
<organism evidence="6">
    <name type="scientific">Leptosphaeria maculans (strain JN3 / isolate v23.1.3 / race Av1-4-5-6-7-8)</name>
    <name type="common">Blackleg fungus</name>
    <name type="synonym">Phoma lingam</name>
    <dbReference type="NCBI Taxonomy" id="985895"/>
    <lineage>
        <taxon>Eukaryota</taxon>
        <taxon>Fungi</taxon>
        <taxon>Dikarya</taxon>
        <taxon>Ascomycota</taxon>
        <taxon>Pezizomycotina</taxon>
        <taxon>Dothideomycetes</taxon>
        <taxon>Pleosporomycetidae</taxon>
        <taxon>Pleosporales</taxon>
        <taxon>Pleosporineae</taxon>
        <taxon>Leptosphaeriaceae</taxon>
        <taxon>Plenodomus</taxon>
        <taxon>Plenodomus lingam/Leptosphaeria maculans species complex</taxon>
    </lineage>
</organism>
<dbReference type="InterPro" id="IPR008967">
    <property type="entry name" value="p53-like_TF_DNA-bd_sf"/>
</dbReference>
<keyword evidence="1 2" id="KW-0238">DNA-binding</keyword>
<accession>E5A893</accession>
<dbReference type="eggNOG" id="ENOG502SAHY">
    <property type="taxonomic scope" value="Eukaryota"/>
</dbReference>
<evidence type="ECO:0000256" key="3">
    <source>
        <dbReference type="SAM" id="MobiDB-lite"/>
    </source>
</evidence>
<dbReference type="GO" id="GO:0000228">
    <property type="term" value="C:nuclear chromosome"/>
    <property type="evidence" value="ECO:0007669"/>
    <property type="project" value="TreeGrafter"/>
</dbReference>
<dbReference type="PANTHER" id="PTHR35144">
    <property type="entry name" value="MEIOSIS-SPECIFIC TRANSCRIPTION FACTOR NDT80"/>
    <property type="match status" value="1"/>
</dbReference>
<dbReference type="HOGENOM" id="CLU_019472_0_0_1"/>
<proteinExistence type="predicted"/>
<dbReference type="OrthoDB" id="4117572at2759"/>
<sequence length="712" mass="79089">MYAEWLCFLLYVKHHCFSTRPLVQLQSYCLVRATLRPVLAGPAAHPIGIVQWFRCSVSQVPERTIHHFPRAGRCQTKTKTKTKTKPHHTTPHHTTPDRTPHLTSLPLTTRPPPASVSPPTPTHTPTQRRAAARSSPSAIRHPPSAIRCLLPSTARTCADSTTTLPPATCPSRAMEHFDTLTMSYMSTPMPLQPVSRPDQQMAMPMVPMDHYDQRSAYDAAETFAGSEDAFSTYHLQQPPPHLKRFPTAYEDPFSDVQSGYEQSIHPHDQNGMPESPNIESNNKLLSFSLPDVPYTILSYAMQRVSISMAAQLHGMFFLAESPWATASDVQTPPTELTCYRRNLFQITGTVTLPRNLQYILTDQGDQLPILGQELTISAAESLEGNPVKIISVPWKTPATSTAPMEDKTEKEPPTYPLDLSTGQDMDSDYVSFPISWKRLQFRIATANNGRRKELQQHFVVRLKVVATLATGAKVPICEIHSGAIIVRGRSPRNFQSRKDMPISGGNASTRKASHLPQPSSRTPTGETHQNKQGHAQNQSVATSKPVDMMPVPYDFNADNVPPSPDFLDWKMPAGAMTAIPPDPPSSQMHHVTPYAQSTPEISRSVPPQSQPPLAPVTLSLTDDEPRKAPSPAEHNKKRATPVRPPSFSIGIINSPDESADLLYEYFPLGLDDWMPPVDAVYRPHVVHHTNLPQDPKALAVKNRSKRYFSDAW</sequence>
<dbReference type="VEuPathDB" id="FungiDB:LEMA_P074270.1"/>
<feature type="compositionally biased region" description="Polar residues" evidence="3">
    <location>
        <begin position="585"/>
        <end position="607"/>
    </location>
</feature>
<feature type="compositionally biased region" description="Basic residues" evidence="3">
    <location>
        <begin position="72"/>
        <end position="91"/>
    </location>
</feature>
<gene>
    <name evidence="5" type="ORF">LEMA_P074270.1</name>
</gene>
<name>E5A893_LEPMJ</name>
<feature type="compositionally biased region" description="Low complexity" evidence="3">
    <location>
        <begin position="123"/>
        <end position="144"/>
    </location>
</feature>
<dbReference type="AlphaFoldDB" id="E5A893"/>
<feature type="domain" description="NDT80" evidence="4">
    <location>
        <begin position="264"/>
        <end position="498"/>
    </location>
</feature>
<feature type="region of interest" description="Disordered" evidence="3">
    <location>
        <begin position="490"/>
        <end position="547"/>
    </location>
</feature>
<reference evidence="6" key="1">
    <citation type="journal article" date="2011" name="Nat. Commun.">
        <title>Effector diversification within compartments of the Leptosphaeria maculans genome affected by Repeat-Induced Point mutations.</title>
        <authorList>
            <person name="Rouxel T."/>
            <person name="Grandaubert J."/>
            <person name="Hane J.K."/>
            <person name="Hoede C."/>
            <person name="van de Wouw A.P."/>
            <person name="Couloux A."/>
            <person name="Dominguez V."/>
            <person name="Anthouard V."/>
            <person name="Bally P."/>
            <person name="Bourras S."/>
            <person name="Cozijnsen A.J."/>
            <person name="Ciuffetti L.M."/>
            <person name="Degrave A."/>
            <person name="Dilmaghani A."/>
            <person name="Duret L."/>
            <person name="Fudal I."/>
            <person name="Goodwin S.B."/>
            <person name="Gout L."/>
            <person name="Glaser N."/>
            <person name="Linglin J."/>
            <person name="Kema G.H.J."/>
            <person name="Lapalu N."/>
            <person name="Lawrence C.B."/>
            <person name="May K."/>
            <person name="Meyer M."/>
            <person name="Ollivier B."/>
            <person name="Poulain J."/>
            <person name="Schoch C.L."/>
            <person name="Simon A."/>
            <person name="Spatafora J.W."/>
            <person name="Stachowiak A."/>
            <person name="Turgeon B.G."/>
            <person name="Tyler B.M."/>
            <person name="Vincent D."/>
            <person name="Weissenbach J."/>
            <person name="Amselem J."/>
            <person name="Quesneville H."/>
            <person name="Oliver R.P."/>
            <person name="Wincker P."/>
            <person name="Balesdent M.-H."/>
            <person name="Howlett B.J."/>
        </authorList>
    </citation>
    <scope>NUCLEOTIDE SEQUENCE [LARGE SCALE GENOMIC DNA]</scope>
    <source>
        <strain evidence="6">JN3 / isolate v23.1.3 / race Av1-4-5-6-7-8</strain>
    </source>
</reference>
<dbReference type="InterPro" id="IPR037141">
    <property type="entry name" value="NDT80_DNA-bd_dom_sf"/>
</dbReference>
<dbReference type="EMBL" id="FP929137">
    <property type="protein sequence ID" value="CBX99838.1"/>
    <property type="molecule type" value="Genomic_DNA"/>
</dbReference>
<dbReference type="PROSITE" id="PS51517">
    <property type="entry name" value="NDT80"/>
    <property type="match status" value="1"/>
</dbReference>
<keyword evidence="6" id="KW-1185">Reference proteome</keyword>